<name>A0A8J3A0H6_9PROT</name>
<sequence>MATMAAVGLRCVMFSFSLMELLIDRHLEECTFLTKGGSSHTPATYLSKSSHDRRQTPCAFPLP</sequence>
<protein>
    <submittedName>
        <fullName evidence="2">Uncharacterized protein</fullName>
    </submittedName>
</protein>
<reference evidence="2" key="1">
    <citation type="journal article" date="2014" name="Int. J. Syst. Evol. Microbiol.">
        <title>Complete genome sequence of Corynebacterium casei LMG S-19264T (=DSM 44701T), isolated from a smear-ripened cheese.</title>
        <authorList>
            <consortium name="US DOE Joint Genome Institute (JGI-PGF)"/>
            <person name="Walter F."/>
            <person name="Albersmeier A."/>
            <person name="Kalinowski J."/>
            <person name="Ruckert C."/>
        </authorList>
    </citation>
    <scope>NUCLEOTIDE SEQUENCE</scope>
    <source>
        <strain evidence="2">CGMCC 1.14984</strain>
    </source>
</reference>
<organism evidence="2 3">
    <name type="scientific">Aquisalinus luteolus</name>
    <dbReference type="NCBI Taxonomy" id="1566827"/>
    <lineage>
        <taxon>Bacteria</taxon>
        <taxon>Pseudomonadati</taxon>
        <taxon>Pseudomonadota</taxon>
        <taxon>Alphaproteobacteria</taxon>
        <taxon>Parvularculales</taxon>
        <taxon>Parvularculaceae</taxon>
        <taxon>Aquisalinus</taxon>
    </lineage>
</organism>
<gene>
    <name evidence="2" type="ORF">GCM10011355_03300</name>
</gene>
<evidence type="ECO:0000256" key="1">
    <source>
        <dbReference type="SAM" id="MobiDB-lite"/>
    </source>
</evidence>
<feature type="compositionally biased region" description="Polar residues" evidence="1">
    <location>
        <begin position="36"/>
        <end position="48"/>
    </location>
</feature>
<evidence type="ECO:0000313" key="3">
    <source>
        <dbReference type="Proteomes" id="UP000621856"/>
    </source>
</evidence>
<feature type="region of interest" description="Disordered" evidence="1">
    <location>
        <begin position="36"/>
        <end position="63"/>
    </location>
</feature>
<evidence type="ECO:0000313" key="2">
    <source>
        <dbReference type="EMBL" id="GGH92845.1"/>
    </source>
</evidence>
<accession>A0A8J3A0H6</accession>
<reference evidence="2" key="2">
    <citation type="submission" date="2020-09" db="EMBL/GenBank/DDBJ databases">
        <authorList>
            <person name="Sun Q."/>
            <person name="Zhou Y."/>
        </authorList>
    </citation>
    <scope>NUCLEOTIDE SEQUENCE</scope>
    <source>
        <strain evidence="2">CGMCC 1.14984</strain>
    </source>
</reference>
<comment type="caution">
    <text evidence="2">The sequence shown here is derived from an EMBL/GenBank/DDBJ whole genome shotgun (WGS) entry which is preliminary data.</text>
</comment>
<dbReference type="EMBL" id="BMGZ01000001">
    <property type="protein sequence ID" value="GGH92845.1"/>
    <property type="molecule type" value="Genomic_DNA"/>
</dbReference>
<dbReference type="AlphaFoldDB" id="A0A8J3A0H6"/>
<dbReference type="Proteomes" id="UP000621856">
    <property type="component" value="Unassembled WGS sequence"/>
</dbReference>
<proteinExistence type="predicted"/>